<evidence type="ECO:0000313" key="3">
    <source>
        <dbReference type="Proteomes" id="UP001058872"/>
    </source>
</evidence>
<reference evidence="2" key="1">
    <citation type="submission" date="2018-04" db="EMBL/GenBank/DDBJ databases">
        <title>Genomes of Endosymbiotic and Endophytic Bradyrhizobium Publication status.</title>
        <authorList>
            <person name="Guha S."/>
            <person name="Jorrin B."/>
            <person name="Sarkar M."/>
            <person name="Poole P.S."/>
            <person name="DasGupta M."/>
        </authorList>
    </citation>
    <scope>NUCLEOTIDE SEQUENCE</scope>
    <source>
        <strain evidence="2">WBOS16</strain>
    </source>
</reference>
<feature type="compositionally biased region" description="Polar residues" evidence="1">
    <location>
        <begin position="162"/>
        <end position="172"/>
    </location>
</feature>
<proteinExistence type="predicted"/>
<feature type="compositionally biased region" description="Gly residues" evidence="1">
    <location>
        <begin position="107"/>
        <end position="134"/>
    </location>
</feature>
<organism evidence="2 3">
    <name type="scientific">Bradyrhizobium betae</name>
    <dbReference type="NCBI Taxonomy" id="244734"/>
    <lineage>
        <taxon>Bacteria</taxon>
        <taxon>Pseudomonadati</taxon>
        <taxon>Pseudomonadota</taxon>
        <taxon>Alphaproteobacteria</taxon>
        <taxon>Hyphomicrobiales</taxon>
        <taxon>Nitrobacteraceae</taxon>
        <taxon>Bradyrhizobium</taxon>
    </lineage>
</organism>
<gene>
    <name evidence="2" type="ORF">DCM83_29720</name>
</gene>
<evidence type="ECO:0000313" key="2">
    <source>
        <dbReference type="EMBL" id="UUO68981.1"/>
    </source>
</evidence>
<dbReference type="AlphaFoldDB" id="A0AAE9NE66"/>
<accession>A0AAE9NE66</accession>
<sequence>MRIVTRNGTEDDDRRAFLKTCGRFAAVTPPVMTLLLSTSLTSRAIASSGGLRGVTQNDRGPSVFDNDRPSAAGSGSSSGGSSGGGGASGGPSTGSSRAGGTSRKDGASGGGGGSGGGGSGGGGKGPFATGGGSGIPTADGGVDCADEENEERRKADCPGASTRISIVTETGR</sequence>
<feature type="region of interest" description="Disordered" evidence="1">
    <location>
        <begin position="50"/>
        <end position="172"/>
    </location>
</feature>
<dbReference type="Proteomes" id="UP001058872">
    <property type="component" value="Chromosome"/>
</dbReference>
<protein>
    <submittedName>
        <fullName evidence="2">Uncharacterized protein</fullName>
    </submittedName>
</protein>
<name>A0AAE9NE66_9BRAD</name>
<dbReference type="EMBL" id="CP028989">
    <property type="protein sequence ID" value="UUO68981.1"/>
    <property type="molecule type" value="Genomic_DNA"/>
</dbReference>
<feature type="compositionally biased region" description="Gly residues" evidence="1">
    <location>
        <begin position="76"/>
        <end position="92"/>
    </location>
</feature>
<evidence type="ECO:0000256" key="1">
    <source>
        <dbReference type="SAM" id="MobiDB-lite"/>
    </source>
</evidence>